<gene>
    <name evidence="1" type="ORF">HHI36_023457</name>
</gene>
<dbReference type="Proteomes" id="UP001516400">
    <property type="component" value="Unassembled WGS sequence"/>
</dbReference>
<evidence type="ECO:0000313" key="2">
    <source>
        <dbReference type="Proteomes" id="UP001516400"/>
    </source>
</evidence>
<name>A0ABD2PGE8_9CUCU</name>
<evidence type="ECO:0000313" key="1">
    <source>
        <dbReference type="EMBL" id="KAL3290089.1"/>
    </source>
</evidence>
<protein>
    <submittedName>
        <fullName evidence="1">Uncharacterized protein</fullName>
    </submittedName>
</protein>
<reference evidence="1 2" key="1">
    <citation type="journal article" date="2021" name="BMC Biol.">
        <title>Horizontally acquired antibacterial genes associated with adaptive radiation of ladybird beetles.</title>
        <authorList>
            <person name="Li H.S."/>
            <person name="Tang X.F."/>
            <person name="Huang Y.H."/>
            <person name="Xu Z.Y."/>
            <person name="Chen M.L."/>
            <person name="Du X.Y."/>
            <person name="Qiu B.Y."/>
            <person name="Chen P.T."/>
            <person name="Zhang W."/>
            <person name="Slipinski A."/>
            <person name="Escalona H.E."/>
            <person name="Waterhouse R.M."/>
            <person name="Zwick A."/>
            <person name="Pang H."/>
        </authorList>
    </citation>
    <scope>NUCLEOTIDE SEQUENCE [LARGE SCALE GENOMIC DNA]</scope>
    <source>
        <strain evidence="1">SYSU2018</strain>
    </source>
</reference>
<organism evidence="1 2">
    <name type="scientific">Cryptolaemus montrouzieri</name>
    <dbReference type="NCBI Taxonomy" id="559131"/>
    <lineage>
        <taxon>Eukaryota</taxon>
        <taxon>Metazoa</taxon>
        <taxon>Ecdysozoa</taxon>
        <taxon>Arthropoda</taxon>
        <taxon>Hexapoda</taxon>
        <taxon>Insecta</taxon>
        <taxon>Pterygota</taxon>
        <taxon>Neoptera</taxon>
        <taxon>Endopterygota</taxon>
        <taxon>Coleoptera</taxon>
        <taxon>Polyphaga</taxon>
        <taxon>Cucujiformia</taxon>
        <taxon>Coccinelloidea</taxon>
        <taxon>Coccinellidae</taxon>
        <taxon>Scymninae</taxon>
        <taxon>Scymnini</taxon>
        <taxon>Cryptolaemus</taxon>
    </lineage>
</organism>
<dbReference type="AlphaFoldDB" id="A0ABD2PGE8"/>
<feature type="non-terminal residue" evidence="1">
    <location>
        <position position="121"/>
    </location>
</feature>
<comment type="caution">
    <text evidence="1">The sequence shown here is derived from an EMBL/GenBank/DDBJ whole genome shotgun (WGS) entry which is preliminary data.</text>
</comment>
<keyword evidence="2" id="KW-1185">Reference proteome</keyword>
<proteinExistence type="predicted"/>
<dbReference type="EMBL" id="JABFTP020000186">
    <property type="protein sequence ID" value="KAL3290089.1"/>
    <property type="molecule type" value="Genomic_DNA"/>
</dbReference>
<sequence length="121" mass="13849">MTKLNCTDDKYDLLWSKFDVLVKENRSLKTELNEVKKEDAILKNSNFDYDYVISEINDRSLRARNVILPDIKESDLSNLNEKIAHDINEIAKLLAPAGVGPDDVMKVERELGKKETKVAQL</sequence>
<accession>A0ABD2PGE8</accession>